<organism evidence="1 2">
    <name type="scientific">Chishuiella changwenlii</name>
    <dbReference type="NCBI Taxonomy" id="1434701"/>
    <lineage>
        <taxon>Bacteria</taxon>
        <taxon>Pseudomonadati</taxon>
        <taxon>Bacteroidota</taxon>
        <taxon>Flavobacteriia</taxon>
        <taxon>Flavobacteriales</taxon>
        <taxon>Weeksellaceae</taxon>
        <taxon>Chishuiella</taxon>
    </lineage>
</organism>
<protein>
    <submittedName>
        <fullName evidence="1">Uncharacterized protein</fullName>
    </submittedName>
</protein>
<proteinExistence type="predicted"/>
<sequence length="256" mass="30743">MLQKQKATLKVVENKEKWSPLEILKRTYDFPIIKDCEKNDVLNQIESFVCADATLRGVKDENMPQGELLDDISEMIRLRFWKLSLEEIELALKLNRYGMFEEKSEHYQFINAELISEILSKYCKWKFKKANEHNLSRTPERQIEVKPDLEKIEKEFLETILSEIKANKKYRYIDCHLLLKDVPNRFKPTKKQYDLLFEQESNFLKLQNNKKLEDKSDRLKLKKIIQNQNSSFEVLVKQRVYNVIVCNWLYNTKIKQ</sequence>
<reference evidence="2" key="1">
    <citation type="journal article" date="2019" name="Int. J. Syst. Evol. Microbiol.">
        <title>The Global Catalogue of Microorganisms (GCM) 10K type strain sequencing project: providing services to taxonomists for standard genome sequencing and annotation.</title>
        <authorList>
            <consortium name="The Broad Institute Genomics Platform"/>
            <consortium name="The Broad Institute Genome Sequencing Center for Infectious Disease"/>
            <person name="Wu L."/>
            <person name="Ma J."/>
        </authorList>
    </citation>
    <scope>NUCLEOTIDE SEQUENCE [LARGE SCALE GENOMIC DNA]</scope>
    <source>
        <strain evidence="2">CGMCC 1.12707</strain>
    </source>
</reference>
<evidence type="ECO:0000313" key="2">
    <source>
        <dbReference type="Proteomes" id="UP000650994"/>
    </source>
</evidence>
<keyword evidence="2" id="KW-1185">Reference proteome</keyword>
<name>A0ABQ1TP34_9FLAO</name>
<gene>
    <name evidence="1" type="ORF">GCM10010984_17370</name>
</gene>
<accession>A0ABQ1TP34</accession>
<dbReference type="EMBL" id="BMFL01000011">
    <property type="protein sequence ID" value="GGF00314.1"/>
    <property type="molecule type" value="Genomic_DNA"/>
</dbReference>
<comment type="caution">
    <text evidence="1">The sequence shown here is derived from an EMBL/GenBank/DDBJ whole genome shotgun (WGS) entry which is preliminary data.</text>
</comment>
<dbReference type="Proteomes" id="UP000650994">
    <property type="component" value="Unassembled WGS sequence"/>
</dbReference>
<evidence type="ECO:0000313" key="1">
    <source>
        <dbReference type="EMBL" id="GGF00314.1"/>
    </source>
</evidence>